<evidence type="ECO:0000256" key="2">
    <source>
        <dbReference type="SAM" id="MobiDB-lite"/>
    </source>
</evidence>
<keyword evidence="4" id="KW-1185">Reference proteome</keyword>
<evidence type="ECO:0000313" key="3">
    <source>
        <dbReference type="EMBL" id="SEG28030.1"/>
    </source>
</evidence>
<gene>
    <name evidence="3" type="ORF">SAMN05444390_1011910</name>
</gene>
<dbReference type="Gene3D" id="3.30.1460.40">
    <property type="entry name" value="[NiFe]-hydrogenase assembly chaperone, HybE"/>
    <property type="match status" value="1"/>
</dbReference>
<reference evidence="3 4" key="1">
    <citation type="submission" date="2016-10" db="EMBL/GenBank/DDBJ databases">
        <authorList>
            <person name="de Groot N.N."/>
        </authorList>
    </citation>
    <scope>NUCLEOTIDE SEQUENCE [LARGE SCALE GENOMIC DNA]</scope>
    <source>
        <strain evidence="3 4">DSM 22012</strain>
    </source>
</reference>
<accession>A0A1H5YW90</accession>
<name>A0A1H5YW90_9GAMM</name>
<dbReference type="EMBL" id="FNVQ01000001">
    <property type="protein sequence ID" value="SEG28030.1"/>
    <property type="molecule type" value="Genomic_DNA"/>
</dbReference>
<evidence type="ECO:0000313" key="4">
    <source>
        <dbReference type="Proteomes" id="UP000236745"/>
    </source>
</evidence>
<dbReference type="Proteomes" id="UP000236745">
    <property type="component" value="Unassembled WGS sequence"/>
</dbReference>
<proteinExistence type="inferred from homology"/>
<dbReference type="NCBIfam" id="TIGR03993">
    <property type="entry name" value="hydrog_HybE"/>
    <property type="match status" value="1"/>
</dbReference>
<evidence type="ECO:0000256" key="1">
    <source>
        <dbReference type="ARBA" id="ARBA00006532"/>
    </source>
</evidence>
<dbReference type="OrthoDB" id="7060130at2"/>
<feature type="region of interest" description="Disordered" evidence="2">
    <location>
        <begin position="130"/>
        <end position="151"/>
    </location>
</feature>
<dbReference type="RefSeq" id="WP_160115486.1">
    <property type="nucleotide sequence ID" value="NZ_FNVQ01000001.1"/>
</dbReference>
<protein>
    <submittedName>
        <fullName evidence="3">[NiFe] hydrogenase assembly chaperone, HybE family</fullName>
    </submittedName>
</protein>
<dbReference type="InterPro" id="IPR038530">
    <property type="entry name" value="NiFe-hyd_HybE_sf"/>
</dbReference>
<comment type="similarity">
    <text evidence="1">Belongs to the HupJ family.</text>
</comment>
<dbReference type="AlphaFoldDB" id="A0A1H5YW90"/>
<sequence length="165" mass="17713">MTEQDSAAEILQVYREATARMAGLPMYNPALEPAMFGWQQLDGAQVGILILPWCLNLVWRPDESGLMPPKGESCVLSLASGEYEGIVAYNESVGHYGSASLLSDTRGLQSQADAQSLAAEIAALIFTAPQPSTDKDSAAPDAAAQAENPRRRELFRRMLGASQGK</sequence>
<organism evidence="3 4">
    <name type="scientific">Marinobacterium lutimaris</name>
    <dbReference type="NCBI Taxonomy" id="568106"/>
    <lineage>
        <taxon>Bacteria</taxon>
        <taxon>Pseudomonadati</taxon>
        <taxon>Pseudomonadota</taxon>
        <taxon>Gammaproteobacteria</taxon>
        <taxon>Oceanospirillales</taxon>
        <taxon>Oceanospirillaceae</taxon>
        <taxon>Marinobacterium</taxon>
    </lineage>
</organism>
<dbReference type="InterPro" id="IPR023994">
    <property type="entry name" value="NiFe-hyd_HybE"/>
</dbReference>
<dbReference type="Pfam" id="PF11939">
    <property type="entry name" value="NiFe-hyd_HybE"/>
    <property type="match status" value="1"/>
</dbReference>